<evidence type="ECO:0000256" key="1">
    <source>
        <dbReference type="SAM" id="MobiDB-lite"/>
    </source>
</evidence>
<dbReference type="PANTHER" id="PTHR14499">
    <property type="entry name" value="POTASSIUM CHANNEL TETRAMERIZATION DOMAIN-CONTAINING"/>
    <property type="match status" value="1"/>
</dbReference>
<dbReference type="VEuPathDB" id="FungiDB:PYU1_G000137"/>
<evidence type="ECO:0000259" key="2">
    <source>
        <dbReference type="SMART" id="SM00225"/>
    </source>
</evidence>
<name>K3W596_GLOUD</name>
<feature type="domain" description="BTB" evidence="2">
    <location>
        <begin position="63"/>
        <end position="162"/>
    </location>
</feature>
<feature type="compositionally biased region" description="Polar residues" evidence="1">
    <location>
        <begin position="307"/>
        <end position="329"/>
    </location>
</feature>
<dbReference type="PANTHER" id="PTHR14499:SF136">
    <property type="entry name" value="GH08630P"/>
    <property type="match status" value="1"/>
</dbReference>
<dbReference type="EnsemblProtists" id="PYU1_T000137">
    <property type="protein sequence ID" value="PYU1_T000137"/>
    <property type="gene ID" value="PYU1_G000137"/>
</dbReference>
<dbReference type="HOGENOM" id="CLU_050159_0_0_1"/>
<keyword evidence="4" id="KW-1185">Reference proteome</keyword>
<dbReference type="Pfam" id="PF02214">
    <property type="entry name" value="BTB_2"/>
    <property type="match status" value="1"/>
</dbReference>
<feature type="region of interest" description="Disordered" evidence="1">
    <location>
        <begin position="281"/>
        <end position="329"/>
    </location>
</feature>
<reference evidence="3" key="3">
    <citation type="submission" date="2015-02" db="UniProtKB">
        <authorList>
            <consortium name="EnsemblProtists"/>
        </authorList>
    </citation>
    <scope>IDENTIFICATION</scope>
    <source>
        <strain evidence="3">DAOM BR144</strain>
    </source>
</reference>
<feature type="compositionally biased region" description="Basic and acidic residues" evidence="1">
    <location>
        <begin position="294"/>
        <end position="306"/>
    </location>
</feature>
<dbReference type="OMA" id="WWLDPPS"/>
<dbReference type="Gene3D" id="3.30.710.10">
    <property type="entry name" value="Potassium Channel Kv1.1, Chain A"/>
    <property type="match status" value="1"/>
</dbReference>
<reference evidence="4" key="1">
    <citation type="journal article" date="2010" name="Genome Biol.">
        <title>Genome sequence of the necrotrophic plant pathogen Pythium ultimum reveals original pathogenicity mechanisms and effector repertoire.</title>
        <authorList>
            <person name="Levesque C.A."/>
            <person name="Brouwer H."/>
            <person name="Cano L."/>
            <person name="Hamilton J.P."/>
            <person name="Holt C."/>
            <person name="Huitema E."/>
            <person name="Raffaele S."/>
            <person name="Robideau G.P."/>
            <person name="Thines M."/>
            <person name="Win J."/>
            <person name="Zerillo M.M."/>
            <person name="Beakes G.W."/>
            <person name="Boore J.L."/>
            <person name="Busam D."/>
            <person name="Dumas B."/>
            <person name="Ferriera S."/>
            <person name="Fuerstenberg S.I."/>
            <person name="Gachon C.M."/>
            <person name="Gaulin E."/>
            <person name="Govers F."/>
            <person name="Grenville-Briggs L."/>
            <person name="Horner N."/>
            <person name="Hostetler J."/>
            <person name="Jiang R.H."/>
            <person name="Johnson J."/>
            <person name="Krajaejun T."/>
            <person name="Lin H."/>
            <person name="Meijer H.J."/>
            <person name="Moore B."/>
            <person name="Morris P."/>
            <person name="Phuntmart V."/>
            <person name="Puiu D."/>
            <person name="Shetty J."/>
            <person name="Stajich J.E."/>
            <person name="Tripathy S."/>
            <person name="Wawra S."/>
            <person name="van West P."/>
            <person name="Whitty B.R."/>
            <person name="Coutinho P.M."/>
            <person name="Henrissat B."/>
            <person name="Martin F."/>
            <person name="Thomas P.D."/>
            <person name="Tyler B.M."/>
            <person name="De Vries R.P."/>
            <person name="Kamoun S."/>
            <person name="Yandell M."/>
            <person name="Tisserat N."/>
            <person name="Buell C.R."/>
        </authorList>
    </citation>
    <scope>NUCLEOTIDE SEQUENCE</scope>
    <source>
        <strain evidence="4">DAOM:BR144</strain>
    </source>
</reference>
<dbReference type="InterPro" id="IPR000210">
    <property type="entry name" value="BTB/POZ_dom"/>
</dbReference>
<proteinExistence type="predicted"/>
<dbReference type="STRING" id="431595.K3W596"/>
<dbReference type="eggNOG" id="KOG2723">
    <property type="taxonomic scope" value="Eukaryota"/>
</dbReference>
<dbReference type="SMART" id="SM00225">
    <property type="entry name" value="BTB"/>
    <property type="match status" value="1"/>
</dbReference>
<evidence type="ECO:0000313" key="4">
    <source>
        <dbReference type="Proteomes" id="UP000019132"/>
    </source>
</evidence>
<accession>K3W596</accession>
<dbReference type="AlphaFoldDB" id="K3W596"/>
<dbReference type="EMBL" id="GL376636">
    <property type="status" value="NOT_ANNOTATED_CDS"/>
    <property type="molecule type" value="Genomic_DNA"/>
</dbReference>
<protein>
    <recommendedName>
        <fullName evidence="2">BTB domain-containing protein</fullName>
    </recommendedName>
</protein>
<sequence>MTSKKQQIELQHERLAKQRAFIRHEKRKLLLQNALLESERERFEASLTSDWFCSSVFPLVHDRRITINVGGQLFELSSALASRDLGSLLAAFVDDQSPLSVLECGCFRIDRDWWLFRYVLSFLRDGILPQDPKLLRELYLESEFWRLGSLRKAIEMRNIELLQIKQESETATSLLAASATSGIGMKMKGSSLLARMATSAPPVAKSVAPKGPDAWWLDPPIWWGSNATASKTEKAKSDAKVSAFASILKKAAKGTADDPSGKEENDTWWKSTTYKGVDFVEALSPEKNKKKQHPGSERHEDDDVAHHTTTPRAPLIVNTTWPSSHHLQG</sequence>
<dbReference type="Proteomes" id="UP000019132">
    <property type="component" value="Unassembled WGS sequence"/>
</dbReference>
<dbReference type="InParanoid" id="K3W596"/>
<dbReference type="InterPro" id="IPR003131">
    <property type="entry name" value="T1-type_BTB"/>
</dbReference>
<reference evidence="4" key="2">
    <citation type="submission" date="2010-04" db="EMBL/GenBank/DDBJ databases">
        <authorList>
            <person name="Buell R."/>
            <person name="Hamilton J."/>
            <person name="Hostetler J."/>
        </authorList>
    </citation>
    <scope>NUCLEOTIDE SEQUENCE [LARGE SCALE GENOMIC DNA]</scope>
    <source>
        <strain evidence="4">DAOM:BR144</strain>
    </source>
</reference>
<organism evidence="3 4">
    <name type="scientific">Globisporangium ultimum (strain ATCC 200006 / CBS 805.95 / DAOM BR144)</name>
    <name type="common">Pythium ultimum</name>
    <dbReference type="NCBI Taxonomy" id="431595"/>
    <lineage>
        <taxon>Eukaryota</taxon>
        <taxon>Sar</taxon>
        <taxon>Stramenopiles</taxon>
        <taxon>Oomycota</taxon>
        <taxon>Peronosporomycetes</taxon>
        <taxon>Pythiales</taxon>
        <taxon>Pythiaceae</taxon>
        <taxon>Globisporangium</taxon>
    </lineage>
</organism>
<dbReference type="SUPFAM" id="SSF54695">
    <property type="entry name" value="POZ domain"/>
    <property type="match status" value="1"/>
</dbReference>
<dbReference type="CDD" id="cd18316">
    <property type="entry name" value="BTB_POZ_KCTD-like"/>
    <property type="match status" value="1"/>
</dbReference>
<dbReference type="InterPro" id="IPR011333">
    <property type="entry name" value="SKP1/BTB/POZ_sf"/>
</dbReference>
<evidence type="ECO:0000313" key="3">
    <source>
        <dbReference type="EnsemblProtists" id="PYU1_T000137"/>
    </source>
</evidence>
<dbReference type="GO" id="GO:0051260">
    <property type="term" value="P:protein homooligomerization"/>
    <property type="evidence" value="ECO:0007669"/>
    <property type="project" value="InterPro"/>
</dbReference>